<feature type="transmembrane region" description="Helical" evidence="8">
    <location>
        <begin position="146"/>
        <end position="172"/>
    </location>
</feature>
<evidence type="ECO:0000313" key="9">
    <source>
        <dbReference type="EMBL" id="CAH0406166.1"/>
    </source>
</evidence>
<keyword evidence="5 8" id="KW-1133">Transmembrane helix</keyword>
<evidence type="ECO:0000256" key="3">
    <source>
        <dbReference type="ARBA" id="ARBA00022475"/>
    </source>
</evidence>
<evidence type="ECO:0008006" key="11">
    <source>
        <dbReference type="Google" id="ProtNLM"/>
    </source>
</evidence>
<feature type="transmembrane region" description="Helical" evidence="8">
    <location>
        <begin position="330"/>
        <end position="354"/>
    </location>
</feature>
<dbReference type="PANTHER" id="PTHR21421">
    <property type="entry name" value="GUSTATORY RECEPTOR"/>
    <property type="match status" value="1"/>
</dbReference>
<dbReference type="EMBL" id="OU963898">
    <property type="protein sequence ID" value="CAH0406166.1"/>
    <property type="molecule type" value="Genomic_DNA"/>
</dbReference>
<dbReference type="PIRSF" id="PIRSF038981">
    <property type="entry name" value="GRP"/>
    <property type="match status" value="1"/>
</dbReference>
<proteinExistence type="inferred from homology"/>
<dbReference type="InterPro" id="IPR009318">
    <property type="entry name" value="Gustatory_rcpt"/>
</dbReference>
<comment type="similarity">
    <text evidence="2">Belongs to the insect chemoreceptor superfamily. Gustatory receptor (GR) family. Gr5a subfamily.</text>
</comment>
<feature type="transmembrane region" description="Helical" evidence="8">
    <location>
        <begin position="116"/>
        <end position="139"/>
    </location>
</feature>
<organism evidence="9 10">
    <name type="scientific">Chilo suppressalis</name>
    <name type="common">Asiatic rice borer moth</name>
    <dbReference type="NCBI Taxonomy" id="168631"/>
    <lineage>
        <taxon>Eukaryota</taxon>
        <taxon>Metazoa</taxon>
        <taxon>Ecdysozoa</taxon>
        <taxon>Arthropoda</taxon>
        <taxon>Hexapoda</taxon>
        <taxon>Insecta</taxon>
        <taxon>Pterygota</taxon>
        <taxon>Neoptera</taxon>
        <taxon>Endopterygota</taxon>
        <taxon>Lepidoptera</taxon>
        <taxon>Glossata</taxon>
        <taxon>Ditrysia</taxon>
        <taxon>Pyraloidea</taxon>
        <taxon>Crambidae</taxon>
        <taxon>Crambinae</taxon>
        <taxon>Chilo</taxon>
    </lineage>
</organism>
<dbReference type="Pfam" id="PF06151">
    <property type="entry name" value="Trehalose_recp"/>
    <property type="match status" value="1"/>
</dbReference>
<reference evidence="9" key="1">
    <citation type="submission" date="2021-12" db="EMBL/GenBank/DDBJ databases">
        <authorList>
            <person name="King R."/>
        </authorList>
    </citation>
    <scope>NUCLEOTIDE SEQUENCE</scope>
</reference>
<evidence type="ECO:0000256" key="2">
    <source>
        <dbReference type="ARBA" id="ARBA00005327"/>
    </source>
</evidence>
<evidence type="ECO:0000256" key="1">
    <source>
        <dbReference type="ARBA" id="ARBA00004651"/>
    </source>
</evidence>
<evidence type="ECO:0000256" key="8">
    <source>
        <dbReference type="SAM" id="Phobius"/>
    </source>
</evidence>
<evidence type="ECO:0000256" key="7">
    <source>
        <dbReference type="ARBA" id="ARBA00023170"/>
    </source>
</evidence>
<evidence type="ECO:0000256" key="5">
    <source>
        <dbReference type="ARBA" id="ARBA00022989"/>
    </source>
</evidence>
<dbReference type="Proteomes" id="UP001153292">
    <property type="component" value="Chromosome 5"/>
</dbReference>
<evidence type="ECO:0000256" key="6">
    <source>
        <dbReference type="ARBA" id="ARBA00023136"/>
    </source>
</evidence>
<keyword evidence="10" id="KW-1185">Reference proteome</keyword>
<keyword evidence="6 8" id="KW-0472">Membrane</keyword>
<accession>A0ABN8BEP3</accession>
<name>A0ABN8BEP3_CHISP</name>
<comment type="subcellular location">
    <subcellularLocation>
        <location evidence="1">Cell membrane</location>
        <topology evidence="1">Multi-pass membrane protein</topology>
    </subcellularLocation>
</comment>
<keyword evidence="7" id="KW-0675">Receptor</keyword>
<gene>
    <name evidence="9" type="ORF">CHILSU_LOCUS9540</name>
</gene>
<dbReference type="PANTHER" id="PTHR21421:SF29">
    <property type="entry name" value="GUSTATORY RECEPTOR 5A FOR TREHALOSE-RELATED"/>
    <property type="match status" value="1"/>
</dbReference>
<keyword evidence="4 8" id="KW-0812">Transmembrane</keyword>
<keyword evidence="3" id="KW-1003">Cell membrane</keyword>
<protein>
    <recommendedName>
        <fullName evidence="11">Gustatory receptor</fullName>
    </recommendedName>
</protein>
<evidence type="ECO:0000256" key="4">
    <source>
        <dbReference type="ARBA" id="ARBA00022692"/>
    </source>
</evidence>
<sequence>MIQRSAVIGRSGDRSNLQLYKELEILNFKEQISNSVDSKERDIKTISDNFIRPNTKGLFQSHVASSLKKLSKEPRNQLELFQKSMKIMLVCGQFIGLNPVIGALELDTAKMRFKYISVRFVYSCLLFVAQTSMAALCMYRIYRHTISITIISFVTFYVSTSMTTIIFLRVAYKWPALMKDLVNSSLDKYVDLKVQPQLIWTSVLFLSLALLEHLLSLNTKYAESSVCPQQNNTAYKNFIDLSFPWYRELDLPFHISTGIFLQFVNFCTTINWSYSDVFMVCMSNYLEAILRKINKSIVEAEQKYYQPSFWSALRADYTRATRLISSFDNAISGIMLLSFATNLFFICLQLFYIFSHGVRGNMIMKCPGLHEVLVFGGYEPLVYFIFSSVFLLCRFLAVSLNAANIHSASLAIAPSLYNLPSTVYCTEIQRFIEQVHGSTVALSGLQFFYVTKSLILTVAGTIVTYELVLLQFNGEQKS</sequence>
<feature type="transmembrane region" description="Helical" evidence="8">
    <location>
        <begin position="198"/>
        <end position="215"/>
    </location>
</feature>
<evidence type="ECO:0000313" key="10">
    <source>
        <dbReference type="Proteomes" id="UP001153292"/>
    </source>
</evidence>